<dbReference type="Gene3D" id="3.15.10.20">
    <property type="entry name" value="Activator of Hsp90 ATPase Aha1, N-terminal domain"/>
    <property type="match status" value="1"/>
</dbReference>
<feature type="domain" description="Activator of Hsp90 ATPase AHSA1-like N-terminal" evidence="3">
    <location>
        <begin position="29"/>
        <end position="167"/>
    </location>
</feature>
<accession>C1C1C1</accession>
<dbReference type="GO" id="GO:0006457">
    <property type="term" value="P:protein folding"/>
    <property type="evidence" value="ECO:0007669"/>
    <property type="project" value="TreeGrafter"/>
</dbReference>
<dbReference type="AlphaFoldDB" id="C1C1C1"/>
<gene>
    <name evidence="4" type="primary">AHSA1</name>
</gene>
<organism evidence="4">
    <name type="scientific">Caligus clemensi</name>
    <name type="common">Sea louse</name>
    <dbReference type="NCBI Taxonomy" id="344056"/>
    <lineage>
        <taxon>Eukaryota</taxon>
        <taxon>Metazoa</taxon>
        <taxon>Ecdysozoa</taxon>
        <taxon>Arthropoda</taxon>
        <taxon>Crustacea</taxon>
        <taxon>Multicrustacea</taxon>
        <taxon>Hexanauplia</taxon>
        <taxon>Copepoda</taxon>
        <taxon>Siphonostomatoida</taxon>
        <taxon>Caligidae</taxon>
        <taxon>Caligus</taxon>
    </lineage>
</organism>
<sequence length="253" mass="28154">MAKWGEGDPRWIVEERPDATNVNNWHWSEKNADSRSKSKLESLLLGLVVEDPHLGRVDVLEMESLEGEARVNNRKSKLIFLYEWNLKLKWEGRANGEDKVVKGQIHIPNLSEEHTDIKDVDLEVTLDTDRSLSAGALKEMMRVGKGAEILRERLAEYVTSLRNEFSKGLILPGKEAKSSNQEHGEAPKEESTKTKALFKSYEPSSGGATSSPGGVKLVLKDISLSETFTCSGEELYNVLTQKNISSGLLCLGD</sequence>
<reference evidence="4" key="1">
    <citation type="submission" date="2009-03" db="EMBL/GenBank/DDBJ databases">
        <title>Caligus clemensi ESTs and full-length cDNAs.</title>
        <authorList>
            <person name="Yasuike M."/>
            <person name="von Schalburg K."/>
            <person name="Cooper G."/>
            <person name="Leong J."/>
            <person name="Jones S.R.M."/>
            <person name="Koop B.F."/>
        </authorList>
    </citation>
    <scope>NUCLEOTIDE SEQUENCE</scope>
    <source>
        <tissue evidence="4">Whole</tissue>
    </source>
</reference>
<dbReference type="SUPFAM" id="SSF103111">
    <property type="entry name" value="Activator of Hsp90 ATPase, Aha1"/>
    <property type="match status" value="1"/>
</dbReference>
<dbReference type="InterPro" id="IPR015310">
    <property type="entry name" value="AHSA1-like_N"/>
</dbReference>
<dbReference type="PANTHER" id="PTHR13009">
    <property type="entry name" value="HEAT SHOCK PROTEIN 90 HSP90 CO-CHAPERONE AHA-1"/>
    <property type="match status" value="1"/>
</dbReference>
<proteinExistence type="evidence at transcript level"/>
<feature type="region of interest" description="Disordered" evidence="2">
    <location>
        <begin position="172"/>
        <end position="194"/>
    </location>
</feature>
<evidence type="ECO:0000256" key="2">
    <source>
        <dbReference type="SAM" id="MobiDB-lite"/>
    </source>
</evidence>
<dbReference type="EMBL" id="BT080650">
    <property type="protein sequence ID" value="ACO15074.1"/>
    <property type="molecule type" value="mRNA"/>
</dbReference>
<feature type="compositionally biased region" description="Basic and acidic residues" evidence="2">
    <location>
        <begin position="174"/>
        <end position="193"/>
    </location>
</feature>
<protein>
    <submittedName>
        <fullName evidence="4">Activator of 90 kDa heat shock protein ATPase homolog 1</fullName>
    </submittedName>
</protein>
<evidence type="ECO:0000313" key="4">
    <source>
        <dbReference type="EMBL" id="ACO15074.1"/>
    </source>
</evidence>
<comment type="similarity">
    <text evidence="1">Belongs to the AHA1 family.</text>
</comment>
<dbReference type="PANTHER" id="PTHR13009:SF22">
    <property type="entry name" value="LD43819P"/>
    <property type="match status" value="1"/>
</dbReference>
<evidence type="ECO:0000259" key="3">
    <source>
        <dbReference type="SMART" id="SM01000"/>
    </source>
</evidence>
<keyword evidence="4" id="KW-0346">Stress response</keyword>
<dbReference type="GO" id="GO:0001671">
    <property type="term" value="F:ATPase activator activity"/>
    <property type="evidence" value="ECO:0007669"/>
    <property type="project" value="InterPro"/>
</dbReference>
<evidence type="ECO:0000256" key="1">
    <source>
        <dbReference type="ARBA" id="ARBA00006817"/>
    </source>
</evidence>
<dbReference type="Pfam" id="PF09229">
    <property type="entry name" value="Aha1_N"/>
    <property type="match status" value="1"/>
</dbReference>
<dbReference type="InterPro" id="IPR036338">
    <property type="entry name" value="Aha1"/>
</dbReference>
<dbReference type="GO" id="GO:0005829">
    <property type="term" value="C:cytosol"/>
    <property type="evidence" value="ECO:0007669"/>
    <property type="project" value="TreeGrafter"/>
</dbReference>
<name>C1C1C1_CALCM</name>
<dbReference type="GO" id="GO:0051087">
    <property type="term" value="F:protein-folding chaperone binding"/>
    <property type="evidence" value="ECO:0007669"/>
    <property type="project" value="InterPro"/>
</dbReference>
<dbReference type="SMART" id="SM01000">
    <property type="entry name" value="Aha1_N"/>
    <property type="match status" value="1"/>
</dbReference>